<accession>A0A1I7TBR9</accession>
<evidence type="ECO:0000313" key="7">
    <source>
        <dbReference type="Proteomes" id="UP000095282"/>
    </source>
</evidence>
<keyword evidence="2" id="KW-0804">Transcription</keyword>
<evidence type="ECO:0000313" key="8">
    <source>
        <dbReference type="WBParaSite" id="Csp11.Scaffold574.g4393.t1"/>
    </source>
</evidence>
<dbReference type="WBParaSite" id="Csp11.Scaffold574.g4393.t1">
    <property type="protein sequence ID" value="Csp11.Scaffold574.g4393.t1"/>
    <property type="gene ID" value="Csp11.Scaffold574.g4393"/>
</dbReference>
<dbReference type="SUPFAM" id="SSF57716">
    <property type="entry name" value="Glucocorticoid receptor-like (DNA-binding domain)"/>
    <property type="match status" value="1"/>
</dbReference>
<keyword evidence="7" id="KW-1185">Reference proteome</keyword>
<dbReference type="AlphaFoldDB" id="A0A1I7TBR9"/>
<dbReference type="GO" id="GO:0006355">
    <property type="term" value="P:regulation of DNA-templated transcription"/>
    <property type="evidence" value="ECO:0007669"/>
    <property type="project" value="InterPro"/>
</dbReference>
<dbReference type="InterPro" id="IPR000679">
    <property type="entry name" value="Znf_GATA"/>
</dbReference>
<proteinExistence type="predicted"/>
<dbReference type="Gene3D" id="3.30.50.10">
    <property type="entry name" value="Erythroid Transcription Factor GATA-1, subunit A"/>
    <property type="match status" value="1"/>
</dbReference>
<dbReference type="Proteomes" id="UP000095282">
    <property type="component" value="Unplaced"/>
</dbReference>
<reference evidence="8" key="1">
    <citation type="submission" date="2016-11" db="UniProtKB">
        <authorList>
            <consortium name="WormBaseParasite"/>
        </authorList>
    </citation>
    <scope>IDENTIFICATION</scope>
</reference>
<dbReference type="PROSITE" id="PS50114">
    <property type="entry name" value="GATA_ZN_FINGER_2"/>
    <property type="match status" value="1"/>
</dbReference>
<evidence type="ECO:0000259" key="6">
    <source>
        <dbReference type="PROSITE" id="PS50114"/>
    </source>
</evidence>
<keyword evidence="4" id="KW-0863">Zinc-finger</keyword>
<dbReference type="STRING" id="1561998.A0A1I7TBR9"/>
<feature type="domain" description="GATA-type" evidence="6">
    <location>
        <begin position="77"/>
        <end position="112"/>
    </location>
</feature>
<dbReference type="GO" id="GO:0008270">
    <property type="term" value="F:zinc ion binding"/>
    <property type="evidence" value="ECO:0007669"/>
    <property type="project" value="UniProtKB-KW"/>
</dbReference>
<feature type="region of interest" description="Disordered" evidence="5">
    <location>
        <begin position="44"/>
        <end position="70"/>
    </location>
</feature>
<dbReference type="GO" id="GO:0043565">
    <property type="term" value="F:sequence-specific DNA binding"/>
    <property type="evidence" value="ECO:0007669"/>
    <property type="project" value="InterPro"/>
</dbReference>
<evidence type="ECO:0000256" key="4">
    <source>
        <dbReference type="PROSITE-ProRule" id="PRU00094"/>
    </source>
</evidence>
<protein>
    <submittedName>
        <fullName evidence="8">GATA-type domain-containing protein</fullName>
    </submittedName>
</protein>
<keyword evidence="1" id="KW-0805">Transcription regulation</keyword>
<evidence type="ECO:0000256" key="5">
    <source>
        <dbReference type="SAM" id="MobiDB-lite"/>
    </source>
</evidence>
<evidence type="ECO:0000256" key="3">
    <source>
        <dbReference type="ARBA" id="ARBA00023242"/>
    </source>
</evidence>
<dbReference type="Pfam" id="PF00320">
    <property type="entry name" value="GATA"/>
    <property type="match status" value="1"/>
</dbReference>
<organism evidence="7 8">
    <name type="scientific">Caenorhabditis tropicalis</name>
    <dbReference type="NCBI Taxonomy" id="1561998"/>
    <lineage>
        <taxon>Eukaryota</taxon>
        <taxon>Metazoa</taxon>
        <taxon>Ecdysozoa</taxon>
        <taxon>Nematoda</taxon>
        <taxon>Chromadorea</taxon>
        <taxon>Rhabditida</taxon>
        <taxon>Rhabditina</taxon>
        <taxon>Rhabditomorpha</taxon>
        <taxon>Rhabditoidea</taxon>
        <taxon>Rhabditidae</taxon>
        <taxon>Peloderinae</taxon>
        <taxon>Caenorhabditis</taxon>
    </lineage>
</organism>
<keyword evidence="4" id="KW-0862">Zinc</keyword>
<keyword evidence="4" id="KW-0479">Metal-binding</keyword>
<dbReference type="SMART" id="SM00401">
    <property type="entry name" value="ZnF_GATA"/>
    <property type="match status" value="1"/>
</dbReference>
<sequence>MSADLKEPKESCGECERNKNETSMAFMAVFQHIQALQSRIEHLEKAVKEGSEEEPKKTTNRKRKAVTVVEEESTTPIEEAIRCANCNAEESVTWRRDEQNRVVCNPCGLKKKKTPKRHQSPKEQCDQDFMASLMMLAQQLEVEMPNT</sequence>
<keyword evidence="3" id="KW-0539">Nucleus</keyword>
<name>A0A1I7TBR9_9PELO</name>
<evidence type="ECO:0000256" key="2">
    <source>
        <dbReference type="ARBA" id="ARBA00023163"/>
    </source>
</evidence>
<dbReference type="InterPro" id="IPR013088">
    <property type="entry name" value="Znf_NHR/GATA"/>
</dbReference>
<evidence type="ECO:0000256" key="1">
    <source>
        <dbReference type="ARBA" id="ARBA00023015"/>
    </source>
</evidence>
<feature type="compositionally biased region" description="Basic and acidic residues" evidence="5">
    <location>
        <begin position="44"/>
        <end position="57"/>
    </location>
</feature>